<dbReference type="RefSeq" id="WP_115004704.1">
    <property type="nucleotide sequence ID" value="NZ_UGQU01000001.1"/>
</dbReference>
<dbReference type="Pfam" id="PF13274">
    <property type="entry name" value="SocA_Panacea"/>
    <property type="match status" value="1"/>
</dbReference>
<proteinExistence type="predicted"/>
<evidence type="ECO:0000313" key="2">
    <source>
        <dbReference type="EMBL" id="STZ55587.1"/>
    </source>
</evidence>
<feature type="domain" description="Antitoxin SocA-like Panacea" evidence="1">
    <location>
        <begin position="29"/>
        <end position="142"/>
    </location>
</feature>
<evidence type="ECO:0000259" key="1">
    <source>
        <dbReference type="Pfam" id="PF13274"/>
    </source>
</evidence>
<dbReference type="Proteomes" id="UP000254437">
    <property type="component" value="Unassembled WGS sequence"/>
</dbReference>
<accession>A0A378T5Z6</accession>
<reference evidence="2 3" key="1">
    <citation type="submission" date="2018-06" db="EMBL/GenBank/DDBJ databases">
        <authorList>
            <consortium name="Pathogen Informatics"/>
            <person name="Doyle S."/>
        </authorList>
    </citation>
    <scope>NUCLEOTIDE SEQUENCE [LARGE SCALE GENOMIC DNA]</scope>
    <source>
        <strain evidence="2 3">NCTC10359</strain>
    </source>
</reference>
<evidence type="ECO:0000313" key="3">
    <source>
        <dbReference type="Proteomes" id="UP000254437"/>
    </source>
</evidence>
<organism evidence="2 3">
    <name type="scientific">Moraxella lacunata</name>
    <dbReference type="NCBI Taxonomy" id="477"/>
    <lineage>
        <taxon>Bacteria</taxon>
        <taxon>Pseudomonadati</taxon>
        <taxon>Pseudomonadota</taxon>
        <taxon>Gammaproteobacteria</taxon>
        <taxon>Moraxellales</taxon>
        <taxon>Moraxellaceae</taxon>
        <taxon>Moraxella</taxon>
    </lineage>
</organism>
<protein>
    <submittedName>
        <fullName evidence="2">Uncharacterized phage-associated protein</fullName>
    </submittedName>
</protein>
<sequence>MLIIHNREKLINTIIYFATNVEKCGKIKLFKLLYFLDFEHCKHTGRSVTGLDYYAWKMGPVPTKLYDEIQSPEPDMATALRFGEMAVYGGRSTMMTIHTKQGFDDKHFSRRELALMKQLAEQYKDSLAEEMIEATHLENSPWYKVYEIDGDKQGRIPYELALRQGELDTMLSHIAERKALIGALS</sequence>
<name>A0A378T5Z6_MORLA</name>
<dbReference type="InterPro" id="IPR025272">
    <property type="entry name" value="SocA_Panacea"/>
</dbReference>
<dbReference type="GeneID" id="77189027"/>
<dbReference type="EMBL" id="UGQU01000001">
    <property type="protein sequence ID" value="STZ55587.1"/>
    <property type="molecule type" value="Genomic_DNA"/>
</dbReference>
<dbReference type="AlphaFoldDB" id="A0A378T5Z6"/>
<gene>
    <name evidence="2" type="ORF">NCTC10359_00181</name>
</gene>